<feature type="chain" id="PRO_5042537330" evidence="2">
    <location>
        <begin position="17"/>
        <end position="206"/>
    </location>
</feature>
<evidence type="ECO:0000256" key="1">
    <source>
        <dbReference type="SAM" id="MobiDB-lite"/>
    </source>
</evidence>
<keyword evidence="2" id="KW-0732">Signal</keyword>
<feature type="compositionally biased region" description="Low complexity" evidence="1">
    <location>
        <begin position="144"/>
        <end position="154"/>
    </location>
</feature>
<protein>
    <submittedName>
        <fullName evidence="3">Uncharacterized protein</fullName>
    </submittedName>
</protein>
<evidence type="ECO:0000313" key="3">
    <source>
        <dbReference type="EMBL" id="KAK1674980.1"/>
    </source>
</evidence>
<dbReference type="RefSeq" id="XP_060428983.1">
    <property type="nucleotide sequence ID" value="XM_060575040.1"/>
</dbReference>
<feature type="region of interest" description="Disordered" evidence="1">
    <location>
        <begin position="144"/>
        <end position="184"/>
    </location>
</feature>
<keyword evidence="4" id="KW-1185">Reference proteome</keyword>
<feature type="signal peptide" evidence="2">
    <location>
        <begin position="1"/>
        <end position="16"/>
    </location>
</feature>
<name>A0AAJ0EX80_9PEZI</name>
<gene>
    <name evidence="3" type="ORF">BDP55DRAFT_665497</name>
</gene>
<proteinExistence type="predicted"/>
<dbReference type="AlphaFoldDB" id="A0AAJ0EX80"/>
<evidence type="ECO:0000313" key="4">
    <source>
        <dbReference type="Proteomes" id="UP001224890"/>
    </source>
</evidence>
<sequence>MARYLLPILAATAVLAKTDLADCTSLTSTIPGPSGNSIKTVIYYVPDTLEICTTLDCGGTDNAIGKKIPGCPGFSGFGTITKSFLPSCATVKPPTMTVTQTLAPPGSNSGVGSTTVTVTPPTTTSTIVKTVTTSPTLSFTASGQSGFTTGTSGADSTLVTSTEGEAAPTETRAEPSSSTVPAGAGSTARAGMAAVLGVAAVAVAFA</sequence>
<comment type="caution">
    <text evidence="3">The sequence shown here is derived from an EMBL/GenBank/DDBJ whole genome shotgun (WGS) entry which is preliminary data.</text>
</comment>
<dbReference type="EMBL" id="JAHMHR010000023">
    <property type="protein sequence ID" value="KAK1674980.1"/>
    <property type="molecule type" value="Genomic_DNA"/>
</dbReference>
<organism evidence="3 4">
    <name type="scientific">Colletotrichum godetiae</name>
    <dbReference type="NCBI Taxonomy" id="1209918"/>
    <lineage>
        <taxon>Eukaryota</taxon>
        <taxon>Fungi</taxon>
        <taxon>Dikarya</taxon>
        <taxon>Ascomycota</taxon>
        <taxon>Pezizomycotina</taxon>
        <taxon>Sordariomycetes</taxon>
        <taxon>Hypocreomycetidae</taxon>
        <taxon>Glomerellales</taxon>
        <taxon>Glomerellaceae</taxon>
        <taxon>Colletotrichum</taxon>
        <taxon>Colletotrichum acutatum species complex</taxon>
    </lineage>
</organism>
<dbReference type="GeneID" id="85459566"/>
<reference evidence="3" key="1">
    <citation type="submission" date="2021-06" db="EMBL/GenBank/DDBJ databases">
        <title>Comparative genomics, transcriptomics and evolutionary studies reveal genomic signatures of adaptation to plant cell wall in hemibiotrophic fungi.</title>
        <authorList>
            <consortium name="DOE Joint Genome Institute"/>
            <person name="Baroncelli R."/>
            <person name="Diaz J.F."/>
            <person name="Benocci T."/>
            <person name="Peng M."/>
            <person name="Battaglia E."/>
            <person name="Haridas S."/>
            <person name="Andreopoulos W."/>
            <person name="Labutti K."/>
            <person name="Pangilinan J."/>
            <person name="Floch G.L."/>
            <person name="Makela M.R."/>
            <person name="Henrissat B."/>
            <person name="Grigoriev I.V."/>
            <person name="Crouch J.A."/>
            <person name="De Vries R.P."/>
            <person name="Sukno S.A."/>
            <person name="Thon M.R."/>
        </authorList>
    </citation>
    <scope>NUCLEOTIDE SEQUENCE</scope>
    <source>
        <strain evidence="3">CBS 193.32</strain>
    </source>
</reference>
<evidence type="ECO:0000256" key="2">
    <source>
        <dbReference type="SAM" id="SignalP"/>
    </source>
</evidence>
<accession>A0AAJ0EX80</accession>
<dbReference type="Proteomes" id="UP001224890">
    <property type="component" value="Unassembled WGS sequence"/>
</dbReference>